<dbReference type="Gene3D" id="1.10.10.10">
    <property type="entry name" value="Winged helix-like DNA-binding domain superfamily/Winged helix DNA-binding domain"/>
    <property type="match status" value="1"/>
</dbReference>
<reference evidence="2 3" key="1">
    <citation type="submission" date="2020-02" db="EMBL/GenBank/DDBJ databases">
        <title>Genome sequencing for Kineobactrum sp. M2.</title>
        <authorList>
            <person name="Park S.-J."/>
        </authorList>
    </citation>
    <scope>NUCLEOTIDE SEQUENCE [LARGE SCALE GENOMIC DNA]</scope>
    <source>
        <strain evidence="2 3">M2</strain>
    </source>
</reference>
<dbReference type="InterPro" id="IPR041633">
    <property type="entry name" value="Polbeta"/>
</dbReference>
<sequence>MPILGTVMPNMGIETSTFTQDQPLAMADALFSRTQQNVLGLLFGQPTQSFYTNEIIKKSGGGSGAVQRELSRLVRSGLVTVERIGSQKHYQANPESPLFKELCSILTKTVALVEPLKAALEPFLPNIQLAFVFGSVAKGEDTASSDIDLMIISDSLTYADVFPALEQASVGMGRAIQPTLYPRDELCERINTEKAFVQRVLAQPKIWIIGRESELPTG</sequence>
<dbReference type="Gene3D" id="3.30.460.10">
    <property type="entry name" value="Beta Polymerase, domain 2"/>
    <property type="match status" value="1"/>
</dbReference>
<name>A0A6C0UA16_9GAMM</name>
<proteinExistence type="predicted"/>
<dbReference type="KEGG" id="kim:G3T16_06785"/>
<dbReference type="CDD" id="cd05403">
    <property type="entry name" value="NT_KNTase_like"/>
    <property type="match status" value="1"/>
</dbReference>
<dbReference type="InterPro" id="IPR036388">
    <property type="entry name" value="WH-like_DNA-bd_sf"/>
</dbReference>
<dbReference type="InterPro" id="IPR011991">
    <property type="entry name" value="ArsR-like_HTH"/>
</dbReference>
<feature type="domain" description="Polymerase beta nucleotidyltransferase" evidence="1">
    <location>
        <begin position="125"/>
        <end position="156"/>
    </location>
</feature>
<dbReference type="Proteomes" id="UP000477680">
    <property type="component" value="Chromosome"/>
</dbReference>
<dbReference type="GO" id="GO:0006355">
    <property type="term" value="P:regulation of DNA-templated transcription"/>
    <property type="evidence" value="ECO:0007669"/>
    <property type="project" value="UniProtKB-ARBA"/>
</dbReference>
<dbReference type="SUPFAM" id="SSF46785">
    <property type="entry name" value="Winged helix' DNA-binding domain"/>
    <property type="match status" value="1"/>
</dbReference>
<gene>
    <name evidence="2" type="ORF">G3T16_06785</name>
</gene>
<evidence type="ECO:0000313" key="3">
    <source>
        <dbReference type="Proteomes" id="UP000477680"/>
    </source>
</evidence>
<dbReference type="SUPFAM" id="SSF81301">
    <property type="entry name" value="Nucleotidyltransferase"/>
    <property type="match status" value="1"/>
</dbReference>
<evidence type="ECO:0000313" key="2">
    <source>
        <dbReference type="EMBL" id="QIB67565.1"/>
    </source>
</evidence>
<evidence type="ECO:0000259" key="1">
    <source>
        <dbReference type="Pfam" id="PF18765"/>
    </source>
</evidence>
<dbReference type="InterPro" id="IPR043519">
    <property type="entry name" value="NT_sf"/>
</dbReference>
<dbReference type="Pfam" id="PF18765">
    <property type="entry name" value="Polbeta"/>
    <property type="match status" value="1"/>
</dbReference>
<organism evidence="2 3">
    <name type="scientific">Kineobactrum salinum</name>
    <dbReference type="NCBI Taxonomy" id="2708301"/>
    <lineage>
        <taxon>Bacteria</taxon>
        <taxon>Pseudomonadati</taxon>
        <taxon>Pseudomonadota</taxon>
        <taxon>Gammaproteobacteria</taxon>
        <taxon>Cellvibrionales</taxon>
        <taxon>Halieaceae</taxon>
        <taxon>Kineobactrum</taxon>
    </lineage>
</organism>
<accession>A0A6C0UA16</accession>
<dbReference type="EMBL" id="CP048711">
    <property type="protein sequence ID" value="QIB67565.1"/>
    <property type="molecule type" value="Genomic_DNA"/>
</dbReference>
<dbReference type="CDD" id="cd00090">
    <property type="entry name" value="HTH_ARSR"/>
    <property type="match status" value="1"/>
</dbReference>
<protein>
    <submittedName>
        <fullName evidence="2">Transcriptional regulator</fullName>
    </submittedName>
</protein>
<keyword evidence="3" id="KW-1185">Reference proteome</keyword>
<dbReference type="AlphaFoldDB" id="A0A6C0UA16"/>
<dbReference type="InterPro" id="IPR036390">
    <property type="entry name" value="WH_DNA-bd_sf"/>
</dbReference>